<dbReference type="Gene3D" id="1.10.510.10">
    <property type="entry name" value="Transferase(Phosphotransferase) domain 1"/>
    <property type="match status" value="1"/>
</dbReference>
<dbReference type="Proteomes" id="UP000054248">
    <property type="component" value="Unassembled WGS sequence"/>
</dbReference>
<dbReference type="OrthoDB" id="4062651at2759"/>
<dbReference type="PANTHER" id="PTHR44329:SF214">
    <property type="entry name" value="PROTEIN KINASE DOMAIN-CONTAINING PROTEIN"/>
    <property type="match status" value="1"/>
</dbReference>
<accession>A0A0C3L7E5</accession>
<dbReference type="AlphaFoldDB" id="A0A0C3L7E5"/>
<protein>
    <recommendedName>
        <fullName evidence="1">Protein kinase domain-containing protein</fullName>
    </recommendedName>
</protein>
<evidence type="ECO:0000259" key="1">
    <source>
        <dbReference type="PROSITE" id="PS50011"/>
    </source>
</evidence>
<dbReference type="InterPro" id="IPR051681">
    <property type="entry name" value="Ser/Thr_Kinases-Pseudokinases"/>
</dbReference>
<dbReference type="SMART" id="SM00220">
    <property type="entry name" value="S_TKc"/>
    <property type="match status" value="1"/>
</dbReference>
<proteinExistence type="predicted"/>
<reference evidence="3" key="2">
    <citation type="submission" date="2015-01" db="EMBL/GenBank/DDBJ databases">
        <title>Evolutionary Origins and Diversification of the Mycorrhizal Mutualists.</title>
        <authorList>
            <consortium name="DOE Joint Genome Institute"/>
            <consortium name="Mycorrhizal Genomics Consortium"/>
            <person name="Kohler A."/>
            <person name="Kuo A."/>
            <person name="Nagy L.G."/>
            <person name="Floudas D."/>
            <person name="Copeland A."/>
            <person name="Barry K.W."/>
            <person name="Cichocki N."/>
            <person name="Veneault-Fourrey C."/>
            <person name="LaButti K."/>
            <person name="Lindquist E.A."/>
            <person name="Lipzen A."/>
            <person name="Lundell T."/>
            <person name="Morin E."/>
            <person name="Murat C."/>
            <person name="Riley R."/>
            <person name="Ohm R."/>
            <person name="Sun H."/>
            <person name="Tunlid A."/>
            <person name="Henrissat B."/>
            <person name="Grigoriev I.V."/>
            <person name="Hibbett D.S."/>
            <person name="Martin F."/>
        </authorList>
    </citation>
    <scope>NUCLEOTIDE SEQUENCE [LARGE SCALE GENOMIC DNA]</scope>
    <source>
        <strain evidence="3">MUT 4182</strain>
    </source>
</reference>
<dbReference type="Pfam" id="PF00069">
    <property type="entry name" value="Pkinase"/>
    <property type="match status" value="1"/>
</dbReference>
<dbReference type="SUPFAM" id="SSF56112">
    <property type="entry name" value="Protein kinase-like (PK-like)"/>
    <property type="match status" value="1"/>
</dbReference>
<evidence type="ECO:0000313" key="3">
    <source>
        <dbReference type="Proteomes" id="UP000054248"/>
    </source>
</evidence>
<dbReference type="InterPro" id="IPR011009">
    <property type="entry name" value="Kinase-like_dom_sf"/>
</dbReference>
<reference evidence="2 3" key="1">
    <citation type="submission" date="2014-04" db="EMBL/GenBank/DDBJ databases">
        <authorList>
            <consortium name="DOE Joint Genome Institute"/>
            <person name="Kuo A."/>
            <person name="Girlanda M."/>
            <person name="Perotto S."/>
            <person name="Kohler A."/>
            <person name="Nagy L.G."/>
            <person name="Floudas D."/>
            <person name="Copeland A."/>
            <person name="Barry K.W."/>
            <person name="Cichocki N."/>
            <person name="Veneault-Fourrey C."/>
            <person name="LaButti K."/>
            <person name="Lindquist E.A."/>
            <person name="Lipzen A."/>
            <person name="Lundell T."/>
            <person name="Morin E."/>
            <person name="Murat C."/>
            <person name="Sun H."/>
            <person name="Tunlid A."/>
            <person name="Henrissat B."/>
            <person name="Grigoriev I.V."/>
            <person name="Hibbett D.S."/>
            <person name="Martin F."/>
            <person name="Nordberg H.P."/>
            <person name="Cantor M.N."/>
            <person name="Hua S.X."/>
        </authorList>
    </citation>
    <scope>NUCLEOTIDE SEQUENCE [LARGE SCALE GENOMIC DNA]</scope>
    <source>
        <strain evidence="2 3">MUT 4182</strain>
    </source>
</reference>
<sequence length="234" mass="26494">MYFPRDVSIWKRVNHPRITPFIGYTKGFNDRISFCSVTLRRPANFKAYTTIINPQADRFTLLCQALEGLVYLHTFSPSPIVHGALKPENILVTDEGNAELCTFGYAKFWYEVNHGTSIFRQPREFYHYITPDDDLTPGTDIYATGLTILYALSGKDPWHHIEEPVALLFTVGSGQLPKWADHPMEGSEAAVEKTWGLLKRCWHMSPDQRPSAQEVLDELLAIKALGGVRPPTSN</sequence>
<dbReference type="PROSITE" id="PS50011">
    <property type="entry name" value="PROTEIN_KINASE_DOM"/>
    <property type="match status" value="1"/>
</dbReference>
<dbReference type="InterPro" id="IPR000719">
    <property type="entry name" value="Prot_kinase_dom"/>
</dbReference>
<organism evidence="2 3">
    <name type="scientific">Tulasnella calospora MUT 4182</name>
    <dbReference type="NCBI Taxonomy" id="1051891"/>
    <lineage>
        <taxon>Eukaryota</taxon>
        <taxon>Fungi</taxon>
        <taxon>Dikarya</taxon>
        <taxon>Basidiomycota</taxon>
        <taxon>Agaricomycotina</taxon>
        <taxon>Agaricomycetes</taxon>
        <taxon>Cantharellales</taxon>
        <taxon>Tulasnellaceae</taxon>
        <taxon>Tulasnella</taxon>
    </lineage>
</organism>
<dbReference type="PANTHER" id="PTHR44329">
    <property type="entry name" value="SERINE/THREONINE-PROTEIN KINASE TNNI3K-RELATED"/>
    <property type="match status" value="1"/>
</dbReference>
<feature type="domain" description="Protein kinase" evidence="1">
    <location>
        <begin position="1"/>
        <end position="220"/>
    </location>
</feature>
<keyword evidence="3" id="KW-1185">Reference proteome</keyword>
<gene>
    <name evidence="2" type="ORF">M407DRAFT_162294</name>
</gene>
<dbReference type="GO" id="GO:0004674">
    <property type="term" value="F:protein serine/threonine kinase activity"/>
    <property type="evidence" value="ECO:0007669"/>
    <property type="project" value="TreeGrafter"/>
</dbReference>
<dbReference type="STRING" id="1051891.A0A0C3L7E5"/>
<name>A0A0C3L7E5_9AGAM</name>
<evidence type="ECO:0000313" key="2">
    <source>
        <dbReference type="EMBL" id="KIO29778.1"/>
    </source>
</evidence>
<dbReference type="EMBL" id="KN822978">
    <property type="protein sequence ID" value="KIO29778.1"/>
    <property type="molecule type" value="Genomic_DNA"/>
</dbReference>
<dbReference type="GO" id="GO:0005524">
    <property type="term" value="F:ATP binding"/>
    <property type="evidence" value="ECO:0007669"/>
    <property type="project" value="InterPro"/>
</dbReference>
<dbReference type="HOGENOM" id="CLU_000288_7_18_1"/>